<keyword evidence="4" id="KW-1185">Reference proteome</keyword>
<dbReference type="InterPro" id="IPR023753">
    <property type="entry name" value="FAD/NAD-binding_dom"/>
</dbReference>
<dbReference type="PANTHER" id="PTHR42783:SF3">
    <property type="entry name" value="GLUTAMATE SYNTHASE [NADPH] SMALL CHAIN-RELATED"/>
    <property type="match status" value="1"/>
</dbReference>
<feature type="domain" description="FAD/NAD(P)-binding" evidence="1">
    <location>
        <begin position="112"/>
        <end position="398"/>
    </location>
</feature>
<dbReference type="InterPro" id="IPR028261">
    <property type="entry name" value="DPD_II"/>
</dbReference>
<dbReference type="GO" id="GO:0051536">
    <property type="term" value="F:iron-sulfur cluster binding"/>
    <property type="evidence" value="ECO:0007669"/>
    <property type="project" value="InterPro"/>
</dbReference>
<dbReference type="SUPFAM" id="SSF46548">
    <property type="entry name" value="alpha-helical ferredoxin"/>
    <property type="match status" value="1"/>
</dbReference>
<dbReference type="Gene3D" id="3.50.50.60">
    <property type="entry name" value="FAD/NAD(P)-binding domain"/>
    <property type="match status" value="2"/>
</dbReference>
<organism evidence="3 4">
    <name type="scientific">Holtiella tumoricola</name>
    <dbReference type="NCBI Taxonomy" id="3018743"/>
    <lineage>
        <taxon>Bacteria</taxon>
        <taxon>Bacillati</taxon>
        <taxon>Bacillota</taxon>
        <taxon>Clostridia</taxon>
        <taxon>Lachnospirales</taxon>
        <taxon>Cellulosilyticaceae</taxon>
        <taxon>Holtiella</taxon>
    </lineage>
</organism>
<dbReference type="Gene3D" id="1.10.1060.10">
    <property type="entry name" value="Alpha-helical ferredoxin"/>
    <property type="match status" value="1"/>
</dbReference>
<reference evidence="3" key="1">
    <citation type="journal article" date="2023" name="Int. J. Syst. Evol. Microbiol.">
        <title>&lt;i&gt;Holtiella tumoricola&lt;/i&gt; gen. nov. sp. nov., isolated from a human clinical sample.</title>
        <authorList>
            <person name="Allen-Vercoe E."/>
            <person name="Daigneault M.C."/>
            <person name="Vancuren S.J."/>
            <person name="Cochrane K."/>
            <person name="O'Neal L.L."/>
            <person name="Sankaranarayanan K."/>
            <person name="Lawson P.A."/>
        </authorList>
    </citation>
    <scope>NUCLEOTIDE SEQUENCE</scope>
    <source>
        <strain evidence="3">CC70A</strain>
    </source>
</reference>
<dbReference type="PRINTS" id="PR00368">
    <property type="entry name" value="FADPNR"/>
</dbReference>
<dbReference type="SUPFAM" id="SSF51971">
    <property type="entry name" value="Nucleotide-binding domain"/>
    <property type="match status" value="2"/>
</dbReference>
<accession>A0AA42J3H7</accession>
<evidence type="ECO:0000259" key="2">
    <source>
        <dbReference type="Pfam" id="PF14691"/>
    </source>
</evidence>
<dbReference type="Pfam" id="PF07992">
    <property type="entry name" value="Pyr_redox_2"/>
    <property type="match status" value="1"/>
</dbReference>
<dbReference type="Pfam" id="PF14691">
    <property type="entry name" value="Fer4_20"/>
    <property type="match status" value="1"/>
</dbReference>
<comment type="caution">
    <text evidence="3">The sequence shown here is derived from an EMBL/GenBank/DDBJ whole genome shotgun (WGS) entry which is preliminary data.</text>
</comment>
<dbReference type="PANTHER" id="PTHR42783">
    <property type="entry name" value="GLUTAMATE SYNTHASE [NADPH] SMALL CHAIN"/>
    <property type="match status" value="1"/>
</dbReference>
<sequence length="413" mass="45269">MQMNQDIQQEMNRCLGCKNARCQKHCPISTPIPDIIRLFQAGEIEKAGEILFANNPLSAICAIVCPHEKQCYGNCIKGIKGEPIQFYELERYLSGLYLAKDKWESVPSNGEKVAVVGAGPAGITVACMLAEKGYEVTLFEMNDEIGGMIRYGIPRFRLPSELLEQIQKRLLALNVKIRYNTLIGPVITLDRLVADGYKAIFIGTGVWDPKTLNIKGETLGHVHYAVNYLKSPEAYHLGDKVLVIGAGNVAMDAARTAKRQGAKEVTIVYRKDFSDMPATKVEIKEALEDEVLFATYKAPIEITDEGLIVQATQRVEDEEGRMSVIGVEDSNELIQADSIIIAVSQVPNSNVVSTSKGLEVNKYGLIVTDESGHTTKQGVFASGDVVTGARTVVEAVANAKKVALTMEDYLKQL</sequence>
<dbReference type="EMBL" id="JAQIFT010000069">
    <property type="protein sequence ID" value="MDA3733983.1"/>
    <property type="molecule type" value="Genomic_DNA"/>
</dbReference>
<dbReference type="AlphaFoldDB" id="A0AA42J3H7"/>
<proteinExistence type="predicted"/>
<dbReference type="GO" id="GO:0016491">
    <property type="term" value="F:oxidoreductase activity"/>
    <property type="evidence" value="ECO:0007669"/>
    <property type="project" value="InterPro"/>
</dbReference>
<protein>
    <submittedName>
        <fullName evidence="3">NAD(P)-dependent oxidoreductase</fullName>
    </submittedName>
</protein>
<dbReference type="PRINTS" id="PR00469">
    <property type="entry name" value="PNDRDTASEII"/>
</dbReference>
<dbReference type="Proteomes" id="UP001169242">
    <property type="component" value="Unassembled WGS sequence"/>
</dbReference>
<name>A0AA42J3H7_9FIRM</name>
<evidence type="ECO:0000313" key="4">
    <source>
        <dbReference type="Proteomes" id="UP001169242"/>
    </source>
</evidence>
<dbReference type="InterPro" id="IPR009051">
    <property type="entry name" value="Helical_ferredxn"/>
</dbReference>
<evidence type="ECO:0000313" key="3">
    <source>
        <dbReference type="EMBL" id="MDA3733983.1"/>
    </source>
</evidence>
<gene>
    <name evidence="3" type="ORF">PBV87_21135</name>
</gene>
<feature type="domain" description="Dihydroprymidine dehydrogenase" evidence="2">
    <location>
        <begin position="4"/>
        <end position="95"/>
    </location>
</feature>
<dbReference type="InterPro" id="IPR036188">
    <property type="entry name" value="FAD/NAD-bd_sf"/>
</dbReference>
<evidence type="ECO:0000259" key="1">
    <source>
        <dbReference type="Pfam" id="PF07992"/>
    </source>
</evidence>
<dbReference type="RefSeq" id="WP_271013645.1">
    <property type="nucleotide sequence ID" value="NZ_JAQIFT010000069.1"/>
</dbReference>